<dbReference type="AlphaFoldDB" id="A0A8J2IK77"/>
<protein>
    <recommendedName>
        <fullName evidence="4">Extracellular membrane protein CFEM domain-containing protein</fullName>
    </recommendedName>
</protein>
<organism evidence="2 3">
    <name type="scientific">Fusarium equiseti</name>
    <name type="common">Fusarium scirpi</name>
    <dbReference type="NCBI Taxonomy" id="61235"/>
    <lineage>
        <taxon>Eukaryota</taxon>
        <taxon>Fungi</taxon>
        <taxon>Dikarya</taxon>
        <taxon>Ascomycota</taxon>
        <taxon>Pezizomycotina</taxon>
        <taxon>Sordariomycetes</taxon>
        <taxon>Hypocreomycetidae</taxon>
        <taxon>Hypocreales</taxon>
        <taxon>Nectriaceae</taxon>
        <taxon>Fusarium</taxon>
        <taxon>Fusarium incarnatum-equiseti species complex</taxon>
    </lineage>
</organism>
<evidence type="ECO:0000313" key="2">
    <source>
        <dbReference type="EMBL" id="CAG7555349.1"/>
    </source>
</evidence>
<keyword evidence="1" id="KW-0732">Signal</keyword>
<evidence type="ECO:0000256" key="1">
    <source>
        <dbReference type="SAM" id="SignalP"/>
    </source>
</evidence>
<proteinExistence type="predicted"/>
<evidence type="ECO:0000313" key="3">
    <source>
        <dbReference type="Proteomes" id="UP000693738"/>
    </source>
</evidence>
<sequence length="86" mass="9990">MKFTTSLVILAAAAVYAKPIWEEPLGDEECAPIYERCLETITPYECPRRDRDCLCKAWGNMVTCFEPCHGMPHYWMAKEKRRRSCA</sequence>
<name>A0A8J2IK77_FUSEQ</name>
<dbReference type="Proteomes" id="UP000693738">
    <property type="component" value="Unassembled WGS sequence"/>
</dbReference>
<reference evidence="2" key="1">
    <citation type="submission" date="2021-05" db="EMBL/GenBank/DDBJ databases">
        <authorList>
            <person name="Khan N."/>
        </authorList>
    </citation>
    <scope>NUCLEOTIDE SEQUENCE</scope>
</reference>
<feature type="chain" id="PRO_5035199832" description="Extracellular membrane protein CFEM domain-containing protein" evidence="1">
    <location>
        <begin position="18"/>
        <end position="86"/>
    </location>
</feature>
<dbReference type="EMBL" id="CAJSTJ010000044">
    <property type="protein sequence ID" value="CAG7555349.1"/>
    <property type="molecule type" value="Genomic_DNA"/>
</dbReference>
<accession>A0A8J2IK77</accession>
<feature type="signal peptide" evidence="1">
    <location>
        <begin position="1"/>
        <end position="17"/>
    </location>
</feature>
<evidence type="ECO:0008006" key="4">
    <source>
        <dbReference type="Google" id="ProtNLM"/>
    </source>
</evidence>
<gene>
    <name evidence="2" type="ORF">FEQUK3_LOCUS1076</name>
</gene>
<comment type="caution">
    <text evidence="2">The sequence shown here is derived from an EMBL/GenBank/DDBJ whole genome shotgun (WGS) entry which is preliminary data.</text>
</comment>